<evidence type="ECO:0000313" key="14">
    <source>
        <dbReference type="EMBL" id="EDK39773.2"/>
    </source>
</evidence>
<evidence type="ECO:0000256" key="7">
    <source>
        <dbReference type="ARBA" id="ARBA00023015"/>
    </source>
</evidence>
<organism evidence="14 15">
    <name type="scientific">Meyerozyma guilliermondii (strain ATCC 6260 / CBS 566 / DSM 6381 / JCM 1539 / NBRC 10279 / NRRL Y-324)</name>
    <name type="common">Yeast</name>
    <name type="synonym">Candida guilliermondii</name>
    <dbReference type="NCBI Taxonomy" id="294746"/>
    <lineage>
        <taxon>Eukaryota</taxon>
        <taxon>Fungi</taxon>
        <taxon>Dikarya</taxon>
        <taxon>Ascomycota</taxon>
        <taxon>Saccharomycotina</taxon>
        <taxon>Pichiomycetes</taxon>
        <taxon>Debaryomycetaceae</taxon>
        <taxon>Meyerozyma</taxon>
    </lineage>
</organism>
<dbReference type="InterPro" id="IPR000967">
    <property type="entry name" value="Znf_NFX1"/>
</dbReference>
<feature type="domain" description="RING-type" evidence="13">
    <location>
        <begin position="92"/>
        <end position="143"/>
    </location>
</feature>
<evidence type="ECO:0000256" key="9">
    <source>
        <dbReference type="ARBA" id="ARBA00023242"/>
    </source>
</evidence>
<comment type="subcellular location">
    <subcellularLocation>
        <location evidence="1">Nucleus</location>
    </subcellularLocation>
</comment>
<dbReference type="CDD" id="cd06008">
    <property type="entry name" value="NF-X1-zinc-finger"/>
    <property type="match status" value="4"/>
</dbReference>
<keyword evidence="3" id="KW-0479">Metal-binding</keyword>
<accession>A5DKS0</accession>
<name>A5DKS0_PICGU</name>
<evidence type="ECO:0008006" key="16">
    <source>
        <dbReference type="Google" id="ProtNLM"/>
    </source>
</evidence>
<dbReference type="HOGENOM" id="CLU_005714_2_2_1"/>
<dbReference type="OMA" id="HASPANC"/>
<evidence type="ECO:0000256" key="6">
    <source>
        <dbReference type="ARBA" id="ARBA00022833"/>
    </source>
</evidence>
<dbReference type="OrthoDB" id="6512771at2759"/>
<evidence type="ECO:0000256" key="8">
    <source>
        <dbReference type="ARBA" id="ARBA00023163"/>
    </source>
</evidence>
<evidence type="ECO:0000256" key="10">
    <source>
        <dbReference type="PROSITE-ProRule" id="PRU00175"/>
    </source>
</evidence>
<dbReference type="GO" id="GO:0000122">
    <property type="term" value="P:negative regulation of transcription by RNA polymerase II"/>
    <property type="evidence" value="ECO:0007669"/>
    <property type="project" value="TreeGrafter"/>
</dbReference>
<dbReference type="SMART" id="SM00438">
    <property type="entry name" value="ZnF_NFX"/>
    <property type="match status" value="6"/>
</dbReference>
<dbReference type="eggNOG" id="KOG1952">
    <property type="taxonomic scope" value="Eukaryota"/>
</dbReference>
<dbReference type="Proteomes" id="UP000001997">
    <property type="component" value="Unassembled WGS sequence"/>
</dbReference>
<feature type="compositionally biased region" description="Polar residues" evidence="11">
    <location>
        <begin position="29"/>
        <end position="45"/>
    </location>
</feature>
<dbReference type="InterPro" id="IPR019787">
    <property type="entry name" value="Znf_PHD-finger"/>
</dbReference>
<keyword evidence="6" id="KW-0862">Zinc</keyword>
<feature type="region of interest" description="Disordered" evidence="11">
    <location>
        <begin position="755"/>
        <end position="799"/>
    </location>
</feature>
<keyword evidence="15" id="KW-1185">Reference proteome</keyword>
<reference evidence="14 15" key="1">
    <citation type="journal article" date="2009" name="Nature">
        <title>Evolution of pathogenicity and sexual reproduction in eight Candida genomes.</title>
        <authorList>
            <person name="Butler G."/>
            <person name="Rasmussen M.D."/>
            <person name="Lin M.F."/>
            <person name="Santos M.A."/>
            <person name="Sakthikumar S."/>
            <person name="Munro C.A."/>
            <person name="Rheinbay E."/>
            <person name="Grabherr M."/>
            <person name="Forche A."/>
            <person name="Reedy J.L."/>
            <person name="Agrafioti I."/>
            <person name="Arnaud M.B."/>
            <person name="Bates S."/>
            <person name="Brown A.J."/>
            <person name="Brunke S."/>
            <person name="Costanzo M.C."/>
            <person name="Fitzpatrick D.A."/>
            <person name="de Groot P.W."/>
            <person name="Harris D."/>
            <person name="Hoyer L.L."/>
            <person name="Hube B."/>
            <person name="Klis F.M."/>
            <person name="Kodira C."/>
            <person name="Lennard N."/>
            <person name="Logue M.E."/>
            <person name="Martin R."/>
            <person name="Neiman A.M."/>
            <person name="Nikolaou E."/>
            <person name="Quail M.A."/>
            <person name="Quinn J."/>
            <person name="Santos M.C."/>
            <person name="Schmitzberger F.F."/>
            <person name="Sherlock G."/>
            <person name="Shah P."/>
            <person name="Silverstein K.A."/>
            <person name="Skrzypek M.S."/>
            <person name="Soll D."/>
            <person name="Staggs R."/>
            <person name="Stansfield I."/>
            <person name="Stumpf M.P."/>
            <person name="Sudbery P.E."/>
            <person name="Srikantha T."/>
            <person name="Zeng Q."/>
            <person name="Berman J."/>
            <person name="Berriman M."/>
            <person name="Heitman J."/>
            <person name="Gow N.A."/>
            <person name="Lorenz M.C."/>
            <person name="Birren B.W."/>
            <person name="Kellis M."/>
            <person name="Cuomo C.A."/>
        </authorList>
    </citation>
    <scope>NUCLEOTIDE SEQUENCE [LARGE SCALE GENOMIC DNA]</scope>
    <source>
        <strain evidence="15">ATCC 6260 / CBS 566 / DSM 6381 / JCM 1539 / NBRC 10279 / NRRL Y-324</strain>
    </source>
</reference>
<dbReference type="VEuPathDB" id="FungiDB:PGUG_03871"/>
<dbReference type="PANTHER" id="PTHR12360:SF12">
    <property type="entry name" value="TRANSCRIPTIONAL REPRESSOR NF-X1"/>
    <property type="match status" value="1"/>
</dbReference>
<evidence type="ECO:0000256" key="3">
    <source>
        <dbReference type="ARBA" id="ARBA00022723"/>
    </source>
</evidence>
<feature type="compositionally biased region" description="Basic and acidic residues" evidence="11">
    <location>
        <begin position="1"/>
        <end position="12"/>
    </location>
</feature>
<gene>
    <name evidence="14" type="ORF">PGUG_03871</name>
</gene>
<keyword evidence="8" id="KW-0804">Transcription</keyword>
<evidence type="ECO:0000256" key="2">
    <source>
        <dbReference type="ARBA" id="ARBA00007269"/>
    </source>
</evidence>
<keyword evidence="5 10" id="KW-0863">Zinc-finger</keyword>
<keyword evidence="7" id="KW-0805">Transcription regulation</keyword>
<sequence length="1007" mass="113079">MPRLRPDDRLPPDPRIGTSLNLHEGDMVGSSNAEPATLVTKNDNFSSDSEIDSDLDSALDPDSDSDAYSEAEPDETITATIVREIQDGTYTCLVCTSEIDSESKIWSCQECFRVYDLDCIKDWAKNGSSTDKVQKTWRCPACNVVTSTVPQKFTCWCGKVANPRPNSFMPFSCGNPCNTPYPGCVHSCSSACHPGHHPVCGALGPLMKCHCGKHERQLPCLITPYETGWKCNVPCEVNVCDLGHGCPKKACHSGFCGPCDRIVQEKCYCGQSKMDVACYQRFAKQCNDVKGEETWIGTVKCGLKTKIYYDCSVHYDEIECQPLPTVSRKCKLSPDVVKTCHCGKSSVEPKMRTKCTDPIPECDSVCGKLLSCGCTCIQKCHSGECVCFNVLERECSCGNSAFMVPCRFLQEGYQPKCTRKCPVLLNCRKHYHREVCCPFEKEALRREREKKKAIRNGTRTLRNEDETMTMEPIHICIRTCNRLKSCGRHYCEALCHAGPCGICLESSNEDLVCHCGKTRIDAPVRCGTVLECHEQCARPKACGHRPEVHECHDDNTNCPKCTASVTKRCNCGRKEIKNVLCSQTNVSCGTMCTETKACGHPCLNVCSSDCTERNIHASPANCQSYCKKYRLKCPHTCKSKCHFKKPGKPLLCDGFLCKETVQIQCPCGRKKKVGSCGGSTLSASLILSSLDCDEDCLKAARDEELRKVLLGDEEDQLELPYSDSLMDVFERQTSWCSRMEVVFRVFVKESLQLKENESGEKSEENGEEYEENAVKPTQENDVKSSKESEETSNEPPSVTFRRFSGLNSAQIAFLCDLAKSLRLYSEHDDESMFIAITKHTFLPETTIQQSVLSRQQYRIEMNKAEMMKKKDIAESLFNAILVQDVFFGIVKDELERELMPLIEGFKIEKPKMHWMRESTYVFYSETSYQQMTLEEENKLYLAMKSVRNAVRNKSLAFNAKLCLIDADVEHILKVNEKDLALKSDEKEVKEPSPSLENNSFSILEGSI</sequence>
<dbReference type="FunCoup" id="A5DKS0">
    <property type="interactions" value="1007"/>
</dbReference>
<dbReference type="SUPFAM" id="SSF57850">
    <property type="entry name" value="RING/U-box"/>
    <property type="match status" value="1"/>
</dbReference>
<dbReference type="GeneID" id="5126243"/>
<evidence type="ECO:0000256" key="1">
    <source>
        <dbReference type="ARBA" id="ARBA00004123"/>
    </source>
</evidence>
<feature type="compositionally biased region" description="Basic and acidic residues" evidence="11">
    <location>
        <begin position="755"/>
        <end position="764"/>
    </location>
</feature>
<dbReference type="PROSITE" id="PS50089">
    <property type="entry name" value="ZF_RING_2"/>
    <property type="match status" value="1"/>
</dbReference>
<dbReference type="Pfam" id="PF01422">
    <property type="entry name" value="zf-NF-X1"/>
    <property type="match status" value="3"/>
</dbReference>
<evidence type="ECO:0000256" key="11">
    <source>
        <dbReference type="SAM" id="MobiDB-lite"/>
    </source>
</evidence>
<protein>
    <recommendedName>
        <fullName evidence="16">RING-type domain-containing protein</fullName>
    </recommendedName>
</protein>
<dbReference type="STRING" id="294746.A5DKS0"/>
<dbReference type="PROSITE" id="PS50016">
    <property type="entry name" value="ZF_PHD_2"/>
    <property type="match status" value="1"/>
</dbReference>
<keyword evidence="4" id="KW-0677">Repeat</keyword>
<dbReference type="AlphaFoldDB" id="A5DKS0"/>
<feature type="compositionally biased region" description="Basic and acidic residues" evidence="11">
    <location>
        <begin position="778"/>
        <end position="789"/>
    </location>
</feature>
<dbReference type="InterPro" id="IPR034078">
    <property type="entry name" value="NFX1_fam"/>
</dbReference>
<feature type="domain" description="PHD-type" evidence="12">
    <location>
        <begin position="89"/>
        <end position="145"/>
    </location>
</feature>
<evidence type="ECO:0000259" key="13">
    <source>
        <dbReference type="PROSITE" id="PS50089"/>
    </source>
</evidence>
<dbReference type="RefSeq" id="XP_001484490.2">
    <property type="nucleotide sequence ID" value="XM_001484440.1"/>
</dbReference>
<dbReference type="PANTHER" id="PTHR12360">
    <property type="entry name" value="NUCLEAR TRANSCRIPTION FACTOR, X-BOX BINDING 1 NFX1"/>
    <property type="match status" value="1"/>
</dbReference>
<evidence type="ECO:0000313" key="15">
    <source>
        <dbReference type="Proteomes" id="UP000001997"/>
    </source>
</evidence>
<keyword evidence="9" id="KW-0539">Nucleus</keyword>
<dbReference type="GO" id="GO:0000977">
    <property type="term" value="F:RNA polymerase II transcription regulatory region sequence-specific DNA binding"/>
    <property type="evidence" value="ECO:0007669"/>
    <property type="project" value="TreeGrafter"/>
</dbReference>
<dbReference type="KEGG" id="pgu:PGUG_03871"/>
<feature type="compositionally biased region" description="Acidic residues" evidence="11">
    <location>
        <begin position="49"/>
        <end position="74"/>
    </location>
</feature>
<proteinExistence type="inferred from homology"/>
<dbReference type="GO" id="GO:0005634">
    <property type="term" value="C:nucleus"/>
    <property type="evidence" value="ECO:0007669"/>
    <property type="project" value="UniProtKB-SubCell"/>
</dbReference>
<dbReference type="InterPro" id="IPR001841">
    <property type="entry name" value="Znf_RING"/>
</dbReference>
<dbReference type="GO" id="GO:0008270">
    <property type="term" value="F:zinc ion binding"/>
    <property type="evidence" value="ECO:0007669"/>
    <property type="project" value="UniProtKB-KW"/>
</dbReference>
<feature type="region of interest" description="Disordered" evidence="11">
    <location>
        <begin position="1"/>
        <end position="74"/>
    </location>
</feature>
<evidence type="ECO:0000259" key="12">
    <source>
        <dbReference type="PROSITE" id="PS50016"/>
    </source>
</evidence>
<dbReference type="GO" id="GO:0000981">
    <property type="term" value="F:DNA-binding transcription factor activity, RNA polymerase II-specific"/>
    <property type="evidence" value="ECO:0007669"/>
    <property type="project" value="TreeGrafter"/>
</dbReference>
<evidence type="ECO:0000256" key="5">
    <source>
        <dbReference type="ARBA" id="ARBA00022771"/>
    </source>
</evidence>
<comment type="similarity">
    <text evidence="2">Belongs to the NFX1 family.</text>
</comment>
<evidence type="ECO:0000256" key="4">
    <source>
        <dbReference type="ARBA" id="ARBA00022737"/>
    </source>
</evidence>
<dbReference type="EMBL" id="CH408158">
    <property type="protein sequence ID" value="EDK39773.2"/>
    <property type="molecule type" value="Genomic_DNA"/>
</dbReference>
<dbReference type="InParanoid" id="A5DKS0"/>